<evidence type="ECO:0000259" key="5">
    <source>
        <dbReference type="PROSITE" id="PS50931"/>
    </source>
</evidence>
<evidence type="ECO:0000313" key="6">
    <source>
        <dbReference type="EMBL" id="VAW12518.1"/>
    </source>
</evidence>
<dbReference type="GO" id="GO:0003700">
    <property type="term" value="F:DNA-binding transcription factor activity"/>
    <property type="evidence" value="ECO:0007669"/>
    <property type="project" value="InterPro"/>
</dbReference>
<keyword evidence="3" id="KW-0238">DNA-binding</keyword>
<keyword evidence="4" id="KW-0804">Transcription</keyword>
<dbReference type="AlphaFoldDB" id="A0A3B0T3J8"/>
<dbReference type="EMBL" id="UOEM01000046">
    <property type="protein sequence ID" value="VAW12518.1"/>
    <property type="molecule type" value="Genomic_DNA"/>
</dbReference>
<dbReference type="GO" id="GO:0003677">
    <property type="term" value="F:DNA binding"/>
    <property type="evidence" value="ECO:0007669"/>
    <property type="project" value="UniProtKB-KW"/>
</dbReference>
<feature type="domain" description="HTH lysR-type" evidence="5">
    <location>
        <begin position="1"/>
        <end position="58"/>
    </location>
</feature>
<dbReference type="Gene3D" id="3.40.190.10">
    <property type="entry name" value="Periplasmic binding protein-like II"/>
    <property type="match status" value="2"/>
</dbReference>
<evidence type="ECO:0000256" key="4">
    <source>
        <dbReference type="ARBA" id="ARBA00023163"/>
    </source>
</evidence>
<reference evidence="6" key="1">
    <citation type="submission" date="2018-06" db="EMBL/GenBank/DDBJ databases">
        <authorList>
            <person name="Zhirakovskaya E."/>
        </authorList>
    </citation>
    <scope>NUCLEOTIDE SEQUENCE</scope>
</reference>
<comment type="similarity">
    <text evidence="1">Belongs to the LysR transcriptional regulatory family.</text>
</comment>
<dbReference type="FunFam" id="1.10.10.10:FF:000001">
    <property type="entry name" value="LysR family transcriptional regulator"/>
    <property type="match status" value="1"/>
</dbReference>
<dbReference type="PRINTS" id="PR00039">
    <property type="entry name" value="HTHLYSR"/>
</dbReference>
<dbReference type="PANTHER" id="PTHR30419">
    <property type="entry name" value="HTH-TYPE TRANSCRIPTIONAL REGULATOR YBHD"/>
    <property type="match status" value="1"/>
</dbReference>
<keyword evidence="2" id="KW-0805">Transcription regulation</keyword>
<dbReference type="SUPFAM" id="SSF53850">
    <property type="entry name" value="Periplasmic binding protein-like II"/>
    <property type="match status" value="1"/>
</dbReference>
<evidence type="ECO:0000256" key="2">
    <source>
        <dbReference type="ARBA" id="ARBA00023015"/>
    </source>
</evidence>
<protein>
    <recommendedName>
        <fullName evidence="5">HTH lysR-type domain-containing protein</fullName>
    </recommendedName>
</protein>
<dbReference type="Pfam" id="PF00126">
    <property type="entry name" value="HTH_1"/>
    <property type="match status" value="1"/>
</dbReference>
<organism evidence="6">
    <name type="scientific">hydrothermal vent metagenome</name>
    <dbReference type="NCBI Taxonomy" id="652676"/>
    <lineage>
        <taxon>unclassified sequences</taxon>
        <taxon>metagenomes</taxon>
        <taxon>ecological metagenomes</taxon>
    </lineage>
</organism>
<dbReference type="PROSITE" id="PS50931">
    <property type="entry name" value="HTH_LYSR"/>
    <property type="match status" value="1"/>
</dbReference>
<dbReference type="InterPro" id="IPR050950">
    <property type="entry name" value="HTH-type_LysR_regulators"/>
</dbReference>
<dbReference type="InterPro" id="IPR005119">
    <property type="entry name" value="LysR_subst-bd"/>
</dbReference>
<sequence>MEIRQLRTLIAVADHRTFAEAAEAIGLTQSAVSQQLRALEDELQTSLFDRTTRPTTLNVQGRTLLESARNIVGACEDVTRTISGEQPAGILYLGAMGTTLFTDLPRALAALRERHPRLQVRVTSGRSEDLAFAVSVGRLDAAVVAGPLEIPPHLKWYPYFEEPLMAIAPKGSQAQSDRELLEAHPYIRFSRNVALAHIVSTSLWERGIAVNQEMEIESLQSITLMVSHGLGASVVPRRAIAGALEDKLKILPFGEPPLHRFLGLVDRASNPKPHLVKALYRELWQLSGSPDIA</sequence>
<dbReference type="GO" id="GO:0005829">
    <property type="term" value="C:cytosol"/>
    <property type="evidence" value="ECO:0007669"/>
    <property type="project" value="TreeGrafter"/>
</dbReference>
<proteinExistence type="inferred from homology"/>
<dbReference type="Gene3D" id="1.10.10.10">
    <property type="entry name" value="Winged helix-like DNA-binding domain superfamily/Winged helix DNA-binding domain"/>
    <property type="match status" value="1"/>
</dbReference>
<gene>
    <name evidence="6" type="ORF">MNBD_ALPHA09-29</name>
</gene>
<dbReference type="InterPro" id="IPR036388">
    <property type="entry name" value="WH-like_DNA-bd_sf"/>
</dbReference>
<name>A0A3B0T3J8_9ZZZZ</name>
<dbReference type="InterPro" id="IPR036390">
    <property type="entry name" value="WH_DNA-bd_sf"/>
</dbReference>
<dbReference type="SUPFAM" id="SSF46785">
    <property type="entry name" value="Winged helix' DNA-binding domain"/>
    <property type="match status" value="1"/>
</dbReference>
<accession>A0A3B0T3J8</accession>
<dbReference type="InterPro" id="IPR000847">
    <property type="entry name" value="LysR_HTH_N"/>
</dbReference>
<evidence type="ECO:0000256" key="3">
    <source>
        <dbReference type="ARBA" id="ARBA00023125"/>
    </source>
</evidence>
<dbReference type="Pfam" id="PF03466">
    <property type="entry name" value="LysR_substrate"/>
    <property type="match status" value="1"/>
</dbReference>
<evidence type="ECO:0000256" key="1">
    <source>
        <dbReference type="ARBA" id="ARBA00009437"/>
    </source>
</evidence>